<feature type="compositionally biased region" description="Basic residues" evidence="6">
    <location>
        <begin position="230"/>
        <end position="239"/>
    </location>
</feature>
<proteinExistence type="predicted"/>
<comment type="subcellular location">
    <subcellularLocation>
        <location evidence="1">Mitochondrion membrane</location>
        <topology evidence="1">Multi-pass membrane protein</topology>
    </subcellularLocation>
</comment>
<feature type="region of interest" description="Disordered" evidence="6">
    <location>
        <begin position="225"/>
        <end position="251"/>
    </location>
</feature>
<keyword evidence="3" id="KW-1133">Transmembrane helix</keyword>
<dbReference type="PANTHER" id="PTHR28234:SF1">
    <property type="entry name" value="NUCLEAR CONTROL OF ATPASE PROTEIN 2"/>
    <property type="match status" value="1"/>
</dbReference>
<dbReference type="PANTHER" id="PTHR28234">
    <property type="entry name" value="NUCLEAR CONTROL OF ATPASE PROTEIN 2"/>
    <property type="match status" value="1"/>
</dbReference>
<dbReference type="GO" id="GO:0005741">
    <property type="term" value="C:mitochondrial outer membrane"/>
    <property type="evidence" value="ECO:0007669"/>
    <property type="project" value="TreeGrafter"/>
</dbReference>
<name>A0A7S2LGP4_9STRA</name>
<evidence type="ECO:0000313" key="7">
    <source>
        <dbReference type="EMBL" id="CAD9604064.1"/>
    </source>
</evidence>
<dbReference type="EMBL" id="HBGY01028582">
    <property type="protein sequence ID" value="CAD9604064.1"/>
    <property type="molecule type" value="Transcribed_RNA"/>
</dbReference>
<dbReference type="InterPro" id="IPR013946">
    <property type="entry name" value="NCA2-like"/>
</dbReference>
<organism evidence="7">
    <name type="scientific">Leptocylindrus danicus</name>
    <dbReference type="NCBI Taxonomy" id="163516"/>
    <lineage>
        <taxon>Eukaryota</taxon>
        <taxon>Sar</taxon>
        <taxon>Stramenopiles</taxon>
        <taxon>Ochrophyta</taxon>
        <taxon>Bacillariophyta</taxon>
        <taxon>Coscinodiscophyceae</taxon>
        <taxon>Chaetocerotophycidae</taxon>
        <taxon>Leptocylindrales</taxon>
        <taxon>Leptocylindraceae</taxon>
        <taxon>Leptocylindrus</taxon>
    </lineage>
</organism>
<accession>A0A7S2LGP4</accession>
<evidence type="ECO:0000256" key="2">
    <source>
        <dbReference type="ARBA" id="ARBA00022692"/>
    </source>
</evidence>
<evidence type="ECO:0000256" key="4">
    <source>
        <dbReference type="ARBA" id="ARBA00023128"/>
    </source>
</evidence>
<gene>
    <name evidence="7" type="ORF">LDAN0321_LOCUS17670</name>
</gene>
<evidence type="ECO:0000256" key="1">
    <source>
        <dbReference type="ARBA" id="ARBA00004225"/>
    </source>
</evidence>
<evidence type="ECO:0000256" key="6">
    <source>
        <dbReference type="SAM" id="MobiDB-lite"/>
    </source>
</evidence>
<sequence length="787" mass="88967">MTKKSSKDEDSNSIMNQLKKLAQEIKLHHQDEAQTLTNLISSIQAENNAAFNDEGENAEMASRLAEGAIHRLRDLALDEAAELHEALRFWSNRYERPVLSFLESGPGIILSEKGYNHAHTGLKVSQIQAVLARRCAAVGELQQHLLRAGWTRGVAQWGVLGQGEQWVKTGADGFMEDRSVHTSNETNAMTTTPIIKKQSTARNIMTRSKSGHELLEHSNIIGATTPGSIVRKKSNRRQRQQQQSRKNNAGNAMYMHTDTNIVVGNTRGGRIITSPPALVAWSVDAVRVIRDQLYRAGNFNMEVPYAENWPREEYYMHGREPSSHDMDRDHVLPLWATMDSSRPCSSSASNGNRALLESYSNANNLDDLNTSVEADEVASNGSSSNHHQLTTLNNKTNLAISNLVLMSEEVNELLNEIDVQMAEQRKRRLEKLRPPSRWKRNWYFAALGAPVAGYVVYTLAKDNWGIILLKHVLSKMKSFYAEHVYEPLTDIFTELFTSKARQTITDQAAGEEIENSLKNMLKAWLDDQYPHTDEAWRANMANNMDMSLIEKKKEDNVLNALKSTFTGDIIRMGLIEVQFIKKELMHAMKGIDEVMDSNELNFQLAATAPALMLMYAAREFAHFFFYALLKLGQSKEETYASFRYLMLEIERLLVMRDSALLVPPPLKDGITVAGNNRTENLRRRGMSFDESEDLLEESDVVMLNTNDLGMLVLLVHECRTLILKNKRRFSDQEIRNVLEDLAELSGERGCVSVKQQLEIVSRMSRVYSFMKVVSTGIPFDVSHLVTG</sequence>
<reference evidence="7" key="1">
    <citation type="submission" date="2021-01" db="EMBL/GenBank/DDBJ databases">
        <authorList>
            <person name="Corre E."/>
            <person name="Pelletier E."/>
            <person name="Niang G."/>
            <person name="Scheremetjew M."/>
            <person name="Finn R."/>
            <person name="Kale V."/>
            <person name="Holt S."/>
            <person name="Cochrane G."/>
            <person name="Meng A."/>
            <person name="Brown T."/>
            <person name="Cohen L."/>
        </authorList>
    </citation>
    <scope>NUCLEOTIDE SEQUENCE</scope>
    <source>
        <strain evidence="7">B650</strain>
    </source>
</reference>
<evidence type="ECO:0000256" key="5">
    <source>
        <dbReference type="ARBA" id="ARBA00023136"/>
    </source>
</evidence>
<keyword evidence="4" id="KW-0496">Mitochondrion</keyword>
<dbReference type="Pfam" id="PF08637">
    <property type="entry name" value="NCA2"/>
    <property type="match status" value="1"/>
</dbReference>
<keyword evidence="5" id="KW-0472">Membrane</keyword>
<evidence type="ECO:0000256" key="3">
    <source>
        <dbReference type="ARBA" id="ARBA00022989"/>
    </source>
</evidence>
<protein>
    <submittedName>
        <fullName evidence="7">Uncharacterized protein</fullName>
    </submittedName>
</protein>
<dbReference type="AlphaFoldDB" id="A0A7S2LGP4"/>
<keyword evidence="2" id="KW-0812">Transmembrane</keyword>